<gene>
    <name evidence="2" type="ORF">Rmf_39110</name>
</gene>
<reference evidence="2 3" key="1">
    <citation type="journal article" date="2016" name="Microbes Environ.">
        <title>Phylogenetically diverse aerobic anoxygenic phototrophic bacteria isolated from epilithic biofilms in Tama river, Japan.</title>
        <authorList>
            <person name="Hirose S."/>
            <person name="Matsuura K."/>
            <person name="Haruta S."/>
        </authorList>
    </citation>
    <scope>NUCLEOTIDE SEQUENCE [LARGE SCALE GENOMIC DNA]</scope>
    <source>
        <strain evidence="2 3">S08</strain>
    </source>
</reference>
<proteinExistence type="predicted"/>
<protein>
    <recommendedName>
        <fullName evidence="4">SPOR domain-containing protein</fullName>
    </recommendedName>
</protein>
<name>A0ABM7Y7I2_9PROT</name>
<evidence type="ECO:0008006" key="4">
    <source>
        <dbReference type="Google" id="ProtNLM"/>
    </source>
</evidence>
<evidence type="ECO:0000256" key="1">
    <source>
        <dbReference type="SAM" id="MobiDB-lite"/>
    </source>
</evidence>
<sequence length="108" mass="11249">MNPLQVRARLFLLAASVLVLLAGMMIAVGRWNAAETDRAFVDAAARAAALPETTLPPRYWAPTAAARPGPTVTSRIEAIEAARSLPPAPARAEPTQAPSSAKPPAAAR</sequence>
<dbReference type="RefSeq" id="WP_244408193.1">
    <property type="nucleotide sequence ID" value="NZ_AP025637.1"/>
</dbReference>
<feature type="region of interest" description="Disordered" evidence="1">
    <location>
        <begin position="83"/>
        <end position="108"/>
    </location>
</feature>
<organism evidence="2 3">
    <name type="scientific">Roseomonas fluvialis</name>
    <dbReference type="NCBI Taxonomy" id="1750527"/>
    <lineage>
        <taxon>Bacteria</taxon>
        <taxon>Pseudomonadati</taxon>
        <taxon>Pseudomonadota</taxon>
        <taxon>Alphaproteobacteria</taxon>
        <taxon>Acetobacterales</taxon>
        <taxon>Roseomonadaceae</taxon>
        <taxon>Roseomonas</taxon>
    </lineage>
</organism>
<dbReference type="Proteomes" id="UP000831327">
    <property type="component" value="Chromosome"/>
</dbReference>
<keyword evidence="3" id="KW-1185">Reference proteome</keyword>
<dbReference type="EMBL" id="AP025637">
    <property type="protein sequence ID" value="BDG73982.1"/>
    <property type="molecule type" value="Genomic_DNA"/>
</dbReference>
<evidence type="ECO:0000313" key="3">
    <source>
        <dbReference type="Proteomes" id="UP000831327"/>
    </source>
</evidence>
<accession>A0ABM7Y7I2</accession>
<evidence type="ECO:0000313" key="2">
    <source>
        <dbReference type="EMBL" id="BDG73982.1"/>
    </source>
</evidence>